<reference evidence="3" key="2">
    <citation type="journal article" date="2023" name="IMA Fungus">
        <title>Comparative genomic study of the Penicillium genus elucidates a diverse pangenome and 15 lateral gene transfer events.</title>
        <authorList>
            <person name="Petersen C."/>
            <person name="Sorensen T."/>
            <person name="Nielsen M.R."/>
            <person name="Sondergaard T.E."/>
            <person name="Sorensen J.L."/>
            <person name="Fitzpatrick D.A."/>
            <person name="Frisvad J.C."/>
            <person name="Nielsen K.L."/>
        </authorList>
    </citation>
    <scope>NUCLEOTIDE SEQUENCE</scope>
    <source>
        <strain evidence="3">IBT 30728</strain>
    </source>
</reference>
<name>A0A9W9XN04_9EURO</name>
<evidence type="ECO:0000256" key="2">
    <source>
        <dbReference type="SAM" id="Phobius"/>
    </source>
</evidence>
<feature type="region of interest" description="Disordered" evidence="1">
    <location>
        <begin position="222"/>
        <end position="243"/>
    </location>
</feature>
<keyword evidence="2" id="KW-1133">Transmembrane helix</keyword>
<dbReference type="RefSeq" id="XP_056795006.1">
    <property type="nucleotide sequence ID" value="XM_056930713.1"/>
</dbReference>
<dbReference type="AlphaFoldDB" id="A0A9W9XN04"/>
<feature type="region of interest" description="Disordered" evidence="1">
    <location>
        <begin position="23"/>
        <end position="99"/>
    </location>
</feature>
<keyword evidence="2" id="KW-0472">Membrane</keyword>
<dbReference type="EMBL" id="JAPWDQ010000001">
    <property type="protein sequence ID" value="KAJ5495993.1"/>
    <property type="molecule type" value="Genomic_DNA"/>
</dbReference>
<feature type="transmembrane region" description="Helical" evidence="2">
    <location>
        <begin position="137"/>
        <end position="155"/>
    </location>
</feature>
<protein>
    <submittedName>
        <fullName evidence="3">Uncharacterized protein</fullName>
    </submittedName>
</protein>
<sequence length="291" mass="32746">MPPASIPRFLLPRGLPSAQALRTLRKQASQQQQQQQQRQALALSSTTRRSFSESPSLAARPKRVTDKSRILSQPDKFRPPSHPQRLVTPVRTTPAGQPVNYGRALTAEEREAQNKKQYPNMFPPEGTVMFKFLTSRWIHVWIAMGILTSLATFTFTTNFKATSPFAHLLPSWSDLITHPIDTVSQAMHVYRMHVQHESMRVREQRHRRVEDAEKRRQYRVAHGLEEAPEAKKKEGEMGVESGDAQSPVAADVAEIAAGGGVGAVAATAVEEKEFVDWEGKKKPVKKWLGIW</sequence>
<dbReference type="GeneID" id="81620962"/>
<reference evidence="3" key="1">
    <citation type="submission" date="2022-12" db="EMBL/GenBank/DDBJ databases">
        <authorList>
            <person name="Petersen C."/>
        </authorList>
    </citation>
    <scope>NUCLEOTIDE SEQUENCE</scope>
    <source>
        <strain evidence="3">IBT 30728</strain>
    </source>
</reference>
<accession>A0A9W9XN04</accession>
<comment type="caution">
    <text evidence="3">The sequence shown here is derived from an EMBL/GenBank/DDBJ whole genome shotgun (WGS) entry which is preliminary data.</text>
</comment>
<keyword evidence="4" id="KW-1185">Reference proteome</keyword>
<evidence type="ECO:0000256" key="1">
    <source>
        <dbReference type="SAM" id="MobiDB-lite"/>
    </source>
</evidence>
<feature type="compositionally biased region" description="Low complexity" evidence="1">
    <location>
        <begin position="26"/>
        <end position="45"/>
    </location>
</feature>
<feature type="compositionally biased region" description="Basic and acidic residues" evidence="1">
    <location>
        <begin position="222"/>
        <end position="236"/>
    </location>
</feature>
<proteinExistence type="predicted"/>
<evidence type="ECO:0000313" key="4">
    <source>
        <dbReference type="Proteomes" id="UP001148312"/>
    </source>
</evidence>
<dbReference type="Proteomes" id="UP001148312">
    <property type="component" value="Unassembled WGS sequence"/>
</dbReference>
<gene>
    <name evidence="3" type="ORF">N7539_001109</name>
</gene>
<keyword evidence="2" id="KW-0812">Transmembrane</keyword>
<evidence type="ECO:0000313" key="3">
    <source>
        <dbReference type="EMBL" id="KAJ5495993.1"/>
    </source>
</evidence>
<organism evidence="3 4">
    <name type="scientific">Penicillium diatomitis</name>
    <dbReference type="NCBI Taxonomy" id="2819901"/>
    <lineage>
        <taxon>Eukaryota</taxon>
        <taxon>Fungi</taxon>
        <taxon>Dikarya</taxon>
        <taxon>Ascomycota</taxon>
        <taxon>Pezizomycotina</taxon>
        <taxon>Eurotiomycetes</taxon>
        <taxon>Eurotiomycetidae</taxon>
        <taxon>Eurotiales</taxon>
        <taxon>Aspergillaceae</taxon>
        <taxon>Penicillium</taxon>
    </lineage>
</organism>
<feature type="compositionally biased region" description="Polar residues" evidence="1">
    <location>
        <begin position="46"/>
        <end position="55"/>
    </location>
</feature>